<evidence type="ECO:0000256" key="7">
    <source>
        <dbReference type="SAM" id="MobiDB-lite"/>
    </source>
</evidence>
<dbReference type="Pfam" id="PF05920">
    <property type="entry name" value="Homeobox_KN"/>
    <property type="match status" value="1"/>
</dbReference>
<dbReference type="Proteomes" id="UP000017246">
    <property type="component" value="Unassembled WGS sequence"/>
</dbReference>
<organism evidence="9 10">
    <name type="scientific">Echinococcus multilocularis</name>
    <name type="common">Fox tapeworm</name>
    <dbReference type="NCBI Taxonomy" id="6211"/>
    <lineage>
        <taxon>Eukaryota</taxon>
        <taxon>Metazoa</taxon>
        <taxon>Spiralia</taxon>
        <taxon>Lophotrochozoa</taxon>
        <taxon>Platyhelminthes</taxon>
        <taxon>Cestoda</taxon>
        <taxon>Eucestoda</taxon>
        <taxon>Cyclophyllidea</taxon>
        <taxon>Taeniidae</taxon>
        <taxon>Echinococcus</taxon>
    </lineage>
</organism>
<keyword evidence="4 6" id="KW-0371">Homeobox</keyword>
<comment type="similarity">
    <text evidence="2">Belongs to the TALE/IRO homeobox family.</text>
</comment>
<keyword evidence="10" id="KW-1185">Reference proteome</keyword>
<evidence type="ECO:0000313" key="9">
    <source>
        <dbReference type="EMBL" id="CDS40272.1"/>
    </source>
</evidence>
<feature type="region of interest" description="Disordered" evidence="7">
    <location>
        <begin position="40"/>
        <end position="116"/>
    </location>
</feature>
<dbReference type="GO" id="GO:0005634">
    <property type="term" value="C:nucleus"/>
    <property type="evidence" value="ECO:0007669"/>
    <property type="project" value="UniProtKB-SubCell"/>
</dbReference>
<dbReference type="Gene3D" id="1.10.10.60">
    <property type="entry name" value="Homeodomain-like"/>
    <property type="match status" value="1"/>
</dbReference>
<dbReference type="PANTHER" id="PTHR11211">
    <property type="entry name" value="IROQUOIS-CLASS HOMEODOMAIN PROTEIN IRX"/>
    <property type="match status" value="1"/>
</dbReference>
<protein>
    <submittedName>
        <fullName evidence="9">Iroquois class homeobox protein IRX</fullName>
    </submittedName>
</protein>
<evidence type="ECO:0000256" key="1">
    <source>
        <dbReference type="ARBA" id="ARBA00004123"/>
    </source>
</evidence>
<evidence type="ECO:0000256" key="5">
    <source>
        <dbReference type="ARBA" id="ARBA00023242"/>
    </source>
</evidence>
<reference evidence="9" key="1">
    <citation type="journal article" date="2013" name="Nature">
        <title>The genomes of four tapeworm species reveal adaptations to parasitism.</title>
        <authorList>
            <person name="Tsai I.J."/>
            <person name="Zarowiecki M."/>
            <person name="Holroyd N."/>
            <person name="Garciarrubio A."/>
            <person name="Sanchez-Flores A."/>
            <person name="Brooks K.L."/>
            <person name="Tracey A."/>
            <person name="Bobes R.J."/>
            <person name="Fragoso G."/>
            <person name="Sciutto E."/>
            <person name="Aslett M."/>
            <person name="Beasley H."/>
            <person name="Bennett H.M."/>
            <person name="Cai J."/>
            <person name="Camicia F."/>
            <person name="Clark R."/>
            <person name="Cucher M."/>
            <person name="De Silva N."/>
            <person name="Day T.A."/>
            <person name="Deplazes P."/>
            <person name="Estrada K."/>
            <person name="Fernandez C."/>
            <person name="Holland P.W."/>
            <person name="Hou J."/>
            <person name="Hu S."/>
            <person name="Huckvale T."/>
            <person name="Hung S.S."/>
            <person name="Kamenetzky L."/>
            <person name="Keane J.A."/>
            <person name="Kiss F."/>
            <person name="Koziol U."/>
            <person name="Lambert O."/>
            <person name="Liu K."/>
            <person name="Luo X."/>
            <person name="Luo Y."/>
            <person name="Macchiaroli N."/>
            <person name="Nichol S."/>
            <person name="Paps J."/>
            <person name="Parkinson J."/>
            <person name="Pouchkina-Stantcheva N."/>
            <person name="Riddiford N."/>
            <person name="Rosenzvit M."/>
            <person name="Salinas G."/>
            <person name="Wasmuth J.D."/>
            <person name="Zamanian M."/>
            <person name="Zheng Y."/>
            <person name="Cai X."/>
            <person name="Soberon X."/>
            <person name="Olson P.D."/>
            <person name="Laclette J.P."/>
            <person name="Brehm K."/>
            <person name="Berriman M."/>
            <person name="Garciarrubio A."/>
            <person name="Bobes R.J."/>
            <person name="Fragoso G."/>
            <person name="Sanchez-Flores A."/>
            <person name="Estrada K."/>
            <person name="Cevallos M.A."/>
            <person name="Morett E."/>
            <person name="Gonzalez V."/>
            <person name="Portillo T."/>
            <person name="Ochoa-Leyva A."/>
            <person name="Jose M.V."/>
            <person name="Sciutto E."/>
            <person name="Landa A."/>
            <person name="Jimenez L."/>
            <person name="Valdes V."/>
            <person name="Carrero J.C."/>
            <person name="Larralde C."/>
            <person name="Morales-Montor J."/>
            <person name="Limon-Lason J."/>
            <person name="Soberon X."/>
            <person name="Laclette J.P."/>
        </authorList>
    </citation>
    <scope>NUCLEOTIDE SEQUENCE [LARGE SCALE GENOMIC DNA]</scope>
</reference>
<name>A0A068YAH2_ECHMU</name>
<evidence type="ECO:0000256" key="2">
    <source>
        <dbReference type="ARBA" id="ARBA00008446"/>
    </source>
</evidence>
<evidence type="ECO:0000259" key="8">
    <source>
        <dbReference type="PROSITE" id="PS50071"/>
    </source>
</evidence>
<dbReference type="CDD" id="cd00086">
    <property type="entry name" value="homeodomain"/>
    <property type="match status" value="1"/>
</dbReference>
<reference evidence="9" key="2">
    <citation type="submission" date="2015-11" db="EMBL/GenBank/DDBJ databases">
        <authorList>
            <person name="Zhang Y."/>
            <person name="Guo Z."/>
        </authorList>
    </citation>
    <scope>NUCLEOTIDE SEQUENCE</scope>
</reference>
<dbReference type="PROSITE" id="PS50071">
    <property type="entry name" value="HOMEOBOX_2"/>
    <property type="match status" value="1"/>
</dbReference>
<comment type="subcellular location">
    <subcellularLocation>
        <location evidence="1 6">Nucleus</location>
    </subcellularLocation>
</comment>
<dbReference type="PROSITE" id="PS00027">
    <property type="entry name" value="HOMEOBOX_1"/>
    <property type="match status" value="1"/>
</dbReference>
<proteinExistence type="inferred from homology"/>
<dbReference type="OrthoDB" id="5399138at2759"/>
<dbReference type="InterPro" id="IPR009057">
    <property type="entry name" value="Homeodomain-like_sf"/>
</dbReference>
<keyword evidence="5 6" id="KW-0539">Nucleus</keyword>
<evidence type="ECO:0000256" key="6">
    <source>
        <dbReference type="PROSITE-ProRule" id="PRU00108"/>
    </source>
</evidence>
<accession>A0A068YAH2</accession>
<feature type="compositionally biased region" description="Gly residues" evidence="7">
    <location>
        <begin position="89"/>
        <end position="102"/>
    </location>
</feature>
<dbReference type="STRING" id="6211.A0A068YAH2"/>
<dbReference type="GO" id="GO:0000981">
    <property type="term" value="F:DNA-binding transcription factor activity, RNA polymerase II-specific"/>
    <property type="evidence" value="ECO:0007669"/>
    <property type="project" value="InterPro"/>
</dbReference>
<dbReference type="PANTHER" id="PTHR11211:SF40">
    <property type="entry name" value="MIRROR, ISOFORM C"/>
    <property type="match status" value="1"/>
</dbReference>
<dbReference type="AlphaFoldDB" id="A0A068YAH2"/>
<dbReference type="GO" id="GO:0048468">
    <property type="term" value="P:cell development"/>
    <property type="evidence" value="ECO:0007669"/>
    <property type="project" value="TreeGrafter"/>
</dbReference>
<keyword evidence="3 6" id="KW-0238">DNA-binding</keyword>
<dbReference type="GO" id="GO:0030182">
    <property type="term" value="P:neuron differentiation"/>
    <property type="evidence" value="ECO:0007669"/>
    <property type="project" value="TreeGrafter"/>
</dbReference>
<dbReference type="InterPro" id="IPR008422">
    <property type="entry name" value="KN_HD"/>
</dbReference>
<feature type="DNA-binding region" description="Homeobox" evidence="6">
    <location>
        <begin position="104"/>
        <end position="166"/>
    </location>
</feature>
<dbReference type="OMA" id="NKMTWLP"/>
<dbReference type="SUPFAM" id="SSF46689">
    <property type="entry name" value="Homeodomain-like"/>
    <property type="match status" value="1"/>
</dbReference>
<evidence type="ECO:0000256" key="4">
    <source>
        <dbReference type="ARBA" id="ARBA00023155"/>
    </source>
</evidence>
<sequence length="351" mass="38405">MQPQASALWGHHLPLPQPPSHSQYSPVFFPGCASYLPTSQPPSQHVIGMPLHRPDLHQTTSHVNSRTFSMDRTQIVDGYKGGEEDGEGEGSGGRGVENGRGTGSVSRRKNVTRESTSTLKAWLRGHMKNPYPTKGEKIMLAIITKMTITQVSTWFANARRRLKKENKMTWLPANRPEGVDKQNSSSQPSSSNVVVTATSSAKVEQAGEEGFEVEESDDEEHETSLFDFHSAAQPSSGSLGSHWQQNYSSALAEAPIGGGTSTIGGMESGESYEEVQQQSSCVWRGVTAPSHSPSAALFPPSQYTYNEVIHLPHHPLEKQWGGESHLLTHPTALDSLGEEMEEGKFTRLNYL</sequence>
<dbReference type="InterPro" id="IPR017970">
    <property type="entry name" value="Homeobox_CS"/>
</dbReference>
<feature type="domain" description="Homeobox" evidence="8">
    <location>
        <begin position="102"/>
        <end position="165"/>
    </location>
</feature>
<feature type="compositionally biased region" description="Low complexity" evidence="7">
    <location>
        <begin position="182"/>
        <end position="204"/>
    </location>
</feature>
<feature type="region of interest" description="Disordered" evidence="7">
    <location>
        <begin position="173"/>
        <end position="223"/>
    </location>
</feature>
<dbReference type="EMBL" id="LN902841">
    <property type="protein sequence ID" value="CDS40272.1"/>
    <property type="molecule type" value="Genomic_DNA"/>
</dbReference>
<dbReference type="FunFam" id="1.10.10.60:FF:000003">
    <property type="entry name" value="Iroquois-class homeobox protein IRX"/>
    <property type="match status" value="1"/>
</dbReference>
<dbReference type="GO" id="GO:0000978">
    <property type="term" value="F:RNA polymerase II cis-regulatory region sequence-specific DNA binding"/>
    <property type="evidence" value="ECO:0007669"/>
    <property type="project" value="TreeGrafter"/>
</dbReference>
<dbReference type="eggNOG" id="KOG0773">
    <property type="taxonomic scope" value="Eukaryota"/>
</dbReference>
<feature type="compositionally biased region" description="Polar residues" evidence="7">
    <location>
        <begin position="57"/>
        <end position="72"/>
    </location>
</feature>
<dbReference type="SMART" id="SM00389">
    <property type="entry name" value="HOX"/>
    <property type="match status" value="1"/>
</dbReference>
<gene>
    <name evidence="9" type="ORF">EmuJ_000784500</name>
</gene>
<feature type="compositionally biased region" description="Acidic residues" evidence="7">
    <location>
        <begin position="206"/>
        <end position="221"/>
    </location>
</feature>
<dbReference type="InterPro" id="IPR001356">
    <property type="entry name" value="HD"/>
</dbReference>
<evidence type="ECO:0000256" key="3">
    <source>
        <dbReference type="ARBA" id="ARBA00023125"/>
    </source>
</evidence>
<evidence type="ECO:0000313" key="10">
    <source>
        <dbReference type="Proteomes" id="UP000017246"/>
    </source>
</evidence>